<evidence type="ECO:0000313" key="1">
    <source>
        <dbReference type="EMBL" id="GIY45019.1"/>
    </source>
</evidence>
<accession>A0AAV4TFS8</accession>
<keyword evidence="2" id="KW-1185">Reference proteome</keyword>
<dbReference type="AlphaFoldDB" id="A0AAV4TFS8"/>
<name>A0AAV4TFS8_9ARAC</name>
<dbReference type="Proteomes" id="UP001054837">
    <property type="component" value="Unassembled WGS sequence"/>
</dbReference>
<reference evidence="1 2" key="1">
    <citation type="submission" date="2021-06" db="EMBL/GenBank/DDBJ databases">
        <title>Caerostris darwini draft genome.</title>
        <authorList>
            <person name="Kono N."/>
            <person name="Arakawa K."/>
        </authorList>
    </citation>
    <scope>NUCLEOTIDE SEQUENCE [LARGE SCALE GENOMIC DNA]</scope>
</reference>
<dbReference type="EMBL" id="BPLQ01009584">
    <property type="protein sequence ID" value="GIY45019.1"/>
    <property type="molecule type" value="Genomic_DNA"/>
</dbReference>
<evidence type="ECO:0000313" key="2">
    <source>
        <dbReference type="Proteomes" id="UP001054837"/>
    </source>
</evidence>
<proteinExistence type="predicted"/>
<gene>
    <name evidence="1" type="ORF">CDAR_267451</name>
</gene>
<sequence length="78" mass="8739">MQSTDTELGACCSSLTLFVFLQRNFAQEVRGLIRADPSLLLPNQTHGQRNFAQEVRRLIRADPSFLPPNQTHGQVSTL</sequence>
<organism evidence="1 2">
    <name type="scientific">Caerostris darwini</name>
    <dbReference type="NCBI Taxonomy" id="1538125"/>
    <lineage>
        <taxon>Eukaryota</taxon>
        <taxon>Metazoa</taxon>
        <taxon>Ecdysozoa</taxon>
        <taxon>Arthropoda</taxon>
        <taxon>Chelicerata</taxon>
        <taxon>Arachnida</taxon>
        <taxon>Araneae</taxon>
        <taxon>Araneomorphae</taxon>
        <taxon>Entelegynae</taxon>
        <taxon>Araneoidea</taxon>
        <taxon>Araneidae</taxon>
        <taxon>Caerostris</taxon>
    </lineage>
</organism>
<comment type="caution">
    <text evidence="1">The sequence shown here is derived from an EMBL/GenBank/DDBJ whole genome shotgun (WGS) entry which is preliminary data.</text>
</comment>
<protein>
    <submittedName>
        <fullName evidence="1">Uncharacterized protein</fullName>
    </submittedName>
</protein>